<sequence>MSTPFFGTAPPTHNPFATGTSNKDAKPNFLNFTRPVNGFGTPSGPILSVFGSKTTSANSAAWPNVDENNQRTTETLFPESTTAMKNNTGFAFGSNSLKKSPFQSLTNGTTSESNRILKNVSDSQKIFGTTSVEDNSQGINAFCEPSNFNLSSNAPQEISSNSNLCNTTGNLPTTFADKIQAQLIRDRIFPPKLTDLDYNSDQSDFIKAASELKKKYLNYRERVRASLIKANLLDDPKVQKKLADAIDFKGTCDQMCPEYECLARIVEGRHDKTEREIKPDGSLAAQPRLDKMVKALARSAAGQDAPLPCDIRTAAALRRTVDYLFNDILAERELESVHGFLWDRTRAIRRDFVFHSSVTPTELLDQIYCLERIIRFHAISLHYMSKDGISTEGFSDQQEREQLSRSLLSLIHAYDDCKKQGIECENENEFKAYYIVFNGEIPGILETVQNWGLDLWENSEIIRNAVCLSESLQNTWDFHGPLNPVSTMEVGQNTYSRFFSIVEDPTTSYTMACFAEIYFNKIRKGILRTILSSYRKQRNQTKDWTAEKLNIYLRFDDQNEVEPFVELYGLRFAETDNEWCLSFDSASSLKDPHPLPKQPHSYHLVERKRGTHSLVEAINSSVYESNIPPRQSFSHKSPAKDLIHEENSILNNNHEPSFTSQSHFQTKTNPFAVDQSEQSSKSITNEIMTSSFNQNPSKKVISDSLFVDSNIVSSKKLDNFLNPNFQSFTKEKPDKIFTPQQFSNKKRTFQDLSNSGFPNNTPKEKIIKTSTHFSFKPQGSTEFQSKDTAIFSSESNKTAHNISIISKSYPNDPSDTALFDLPHSAFNPGKNNSNTHTYLDDKALTPTFPTQLVSMKTTSPTTSLHQSSTLESNADHNILSNKKLYEEDTVKKKSNSERNTQLEHFTKWIFMGDEGLLEQFSEFHARNIVHDTFSKYQTEQLKRLQEEAEKEARTKADQFRRHSLSVKFGYFWREQARRIRLRRKGREARRNRIEMAQSLKSKKEALSSSLVEDFKASTRWRRREIDPNSVAVCNLNSNVNAHLEDERKVHKRRKSDKSSSNNYSSSSRHQNSISTNSLNRSLLSDPSYLSGQSRIHSLHFLSGKDQNSKSSNGVKKPSFNSNSKILHHATSNESLKNYSPDKLKMLEEMKSSLSGLQMKKKIDTLIDYKSDFNSPNKNEIQQNLGNQISYKKSYIDDDSALFDRAKKVRDQMDEGAEWFKKEIKKGEFNI</sequence>
<feature type="region of interest" description="Disordered" evidence="1">
    <location>
        <begin position="1043"/>
        <end position="1079"/>
    </location>
</feature>
<protein>
    <recommendedName>
        <fullName evidence="2">SAC3/GANP/THP3 conserved domain-containing protein</fullName>
    </recommendedName>
</protein>
<dbReference type="AlphaFoldDB" id="A0A2S4PNW0"/>
<comment type="caution">
    <text evidence="3">The sequence shown here is derived from an EMBL/GenBank/DDBJ whole genome shotgun (WGS) entry which is preliminary data.</text>
</comment>
<dbReference type="Proteomes" id="UP000237438">
    <property type="component" value="Unassembled WGS sequence"/>
</dbReference>
<dbReference type="STRING" id="225359.A0A2S4PNW0"/>
<feature type="compositionally biased region" description="Polar residues" evidence="1">
    <location>
        <begin position="1104"/>
        <end position="1133"/>
    </location>
</feature>
<organism evidence="3 4">
    <name type="scientific">Erysiphe pulchra</name>
    <dbReference type="NCBI Taxonomy" id="225359"/>
    <lineage>
        <taxon>Eukaryota</taxon>
        <taxon>Fungi</taxon>
        <taxon>Dikarya</taxon>
        <taxon>Ascomycota</taxon>
        <taxon>Pezizomycotina</taxon>
        <taxon>Leotiomycetes</taxon>
        <taxon>Erysiphales</taxon>
        <taxon>Erysiphaceae</taxon>
        <taxon>Erysiphe</taxon>
    </lineage>
</organism>
<dbReference type="EMBL" id="PEDP01001403">
    <property type="protein sequence ID" value="POS83716.1"/>
    <property type="molecule type" value="Genomic_DNA"/>
</dbReference>
<keyword evidence="4" id="KW-1185">Reference proteome</keyword>
<evidence type="ECO:0000256" key="1">
    <source>
        <dbReference type="SAM" id="MobiDB-lite"/>
    </source>
</evidence>
<accession>A0A2S4PNW0</accession>
<dbReference type="Pfam" id="PF03399">
    <property type="entry name" value="SAC3_GANP"/>
    <property type="match status" value="1"/>
</dbReference>
<feature type="compositionally biased region" description="Low complexity" evidence="1">
    <location>
        <begin position="1058"/>
        <end position="1077"/>
    </location>
</feature>
<dbReference type="PANTHER" id="PTHR12436:SF3">
    <property type="entry name" value="GERMINAL-CENTER ASSOCIATED NUCLEAR PROTEIN"/>
    <property type="match status" value="1"/>
</dbReference>
<dbReference type="OrthoDB" id="264795at2759"/>
<dbReference type="GO" id="GO:0006406">
    <property type="term" value="P:mRNA export from nucleus"/>
    <property type="evidence" value="ECO:0007669"/>
    <property type="project" value="TreeGrafter"/>
</dbReference>
<dbReference type="GO" id="GO:0005737">
    <property type="term" value="C:cytoplasm"/>
    <property type="evidence" value="ECO:0007669"/>
    <property type="project" value="TreeGrafter"/>
</dbReference>
<dbReference type="GO" id="GO:0070390">
    <property type="term" value="C:transcription export complex 2"/>
    <property type="evidence" value="ECO:0007669"/>
    <property type="project" value="TreeGrafter"/>
</dbReference>
<proteinExistence type="predicted"/>
<feature type="region of interest" description="Disordered" evidence="1">
    <location>
        <begin position="1"/>
        <end position="23"/>
    </location>
</feature>
<evidence type="ECO:0000313" key="3">
    <source>
        <dbReference type="EMBL" id="POS83716.1"/>
    </source>
</evidence>
<feature type="domain" description="SAC3/GANP/THP3 conserved" evidence="2">
    <location>
        <begin position="255"/>
        <end position="573"/>
    </location>
</feature>
<reference evidence="3 4" key="1">
    <citation type="submission" date="2017-10" db="EMBL/GenBank/DDBJ databases">
        <title>Development of genomic resources for the powdery mildew, Erysiphe pulchra.</title>
        <authorList>
            <person name="Wadl P.A."/>
            <person name="Mack B.M."/>
            <person name="Moore G."/>
            <person name="Beltz S.B."/>
        </authorList>
    </citation>
    <scope>NUCLEOTIDE SEQUENCE [LARGE SCALE GENOMIC DNA]</scope>
    <source>
        <strain evidence="3">Cflorida</strain>
    </source>
</reference>
<dbReference type="InterPro" id="IPR005062">
    <property type="entry name" value="SAC3/GANP/THP3_conserved"/>
</dbReference>
<evidence type="ECO:0000259" key="2">
    <source>
        <dbReference type="Pfam" id="PF03399"/>
    </source>
</evidence>
<dbReference type="Gene3D" id="1.25.40.990">
    <property type="match status" value="1"/>
</dbReference>
<evidence type="ECO:0000313" key="4">
    <source>
        <dbReference type="Proteomes" id="UP000237438"/>
    </source>
</evidence>
<name>A0A2S4PNW0_9PEZI</name>
<gene>
    <name evidence="3" type="ORF">EPUL_004666</name>
</gene>
<feature type="region of interest" description="Disordered" evidence="1">
    <location>
        <begin position="1103"/>
        <end position="1133"/>
    </location>
</feature>
<dbReference type="PANTHER" id="PTHR12436">
    <property type="entry name" value="80 KDA MCM3-ASSOCIATED PROTEIN"/>
    <property type="match status" value="1"/>
</dbReference>
<dbReference type="InterPro" id="IPR045107">
    <property type="entry name" value="SAC3/GANP/THP3"/>
</dbReference>